<dbReference type="Proteomes" id="UP001204151">
    <property type="component" value="Unassembled WGS sequence"/>
</dbReference>
<dbReference type="EMBL" id="JANUGW010000008">
    <property type="protein sequence ID" value="MCS0582460.1"/>
    <property type="molecule type" value="Genomic_DNA"/>
</dbReference>
<evidence type="ECO:0008006" key="4">
    <source>
        <dbReference type="Google" id="ProtNLM"/>
    </source>
</evidence>
<protein>
    <recommendedName>
        <fullName evidence="4">Lipoprotein</fullName>
    </recommendedName>
</protein>
<dbReference type="PROSITE" id="PS51257">
    <property type="entry name" value="PROKAR_LIPOPROTEIN"/>
    <property type="match status" value="1"/>
</dbReference>
<proteinExistence type="predicted"/>
<gene>
    <name evidence="2" type="ORF">NX784_12745</name>
</gene>
<evidence type="ECO:0000313" key="3">
    <source>
        <dbReference type="Proteomes" id="UP001204151"/>
    </source>
</evidence>
<feature type="signal peptide" evidence="1">
    <location>
        <begin position="1"/>
        <end position="26"/>
    </location>
</feature>
<organism evidence="2 3">
    <name type="scientific">Massilia pinisoli</name>
    <dbReference type="NCBI Taxonomy" id="1772194"/>
    <lineage>
        <taxon>Bacteria</taxon>
        <taxon>Pseudomonadati</taxon>
        <taxon>Pseudomonadota</taxon>
        <taxon>Betaproteobacteria</taxon>
        <taxon>Burkholderiales</taxon>
        <taxon>Oxalobacteraceae</taxon>
        <taxon>Telluria group</taxon>
        <taxon>Massilia</taxon>
    </lineage>
</organism>
<accession>A0ABT1ZRC3</accession>
<keyword evidence="3" id="KW-1185">Reference proteome</keyword>
<feature type="chain" id="PRO_5047136112" description="Lipoprotein" evidence="1">
    <location>
        <begin position="27"/>
        <end position="210"/>
    </location>
</feature>
<sequence>MTTIKHVISPFAACGLMLSLAACVQAAPQTGLDLRPDPPQCRMPKAKLPKLGVDVNDDRPTEIQADFNGDGWCDYALGVPYPINSQMNVYDLSQMMVLGQPTAWKPVFNGKKVYEFMDEGHAQETWPTLRVDLSDIRLVFPAQQGAPFVLGLFAGDDAGKRDMGNGCYQYNTVYRWDDALGTFKKSDAATRDAVLKYFYSVMEKPCGAHQ</sequence>
<keyword evidence="1" id="KW-0732">Signal</keyword>
<evidence type="ECO:0000256" key="1">
    <source>
        <dbReference type="SAM" id="SignalP"/>
    </source>
</evidence>
<evidence type="ECO:0000313" key="2">
    <source>
        <dbReference type="EMBL" id="MCS0582460.1"/>
    </source>
</evidence>
<name>A0ABT1ZRC3_9BURK</name>
<comment type="caution">
    <text evidence="2">The sequence shown here is derived from an EMBL/GenBank/DDBJ whole genome shotgun (WGS) entry which is preliminary data.</text>
</comment>
<reference evidence="2 3" key="1">
    <citation type="submission" date="2022-08" db="EMBL/GenBank/DDBJ databases">
        <title>Reclassification of Massilia species as members of the genera Telluria, Duganella, Pseudoduganella, Mokoshia gen. nov. and Zemynaea gen. nov. using orthogonal and non-orthogonal genome-based approaches.</title>
        <authorList>
            <person name="Bowman J.P."/>
        </authorList>
    </citation>
    <scope>NUCLEOTIDE SEQUENCE [LARGE SCALE GENOMIC DNA]</scope>
    <source>
        <strain evidence="2 3">JCM 31316</strain>
    </source>
</reference>
<dbReference type="RefSeq" id="WP_258817041.1">
    <property type="nucleotide sequence ID" value="NZ_JANUGW010000008.1"/>
</dbReference>